<feature type="signal peptide" evidence="1">
    <location>
        <begin position="1"/>
        <end position="21"/>
    </location>
</feature>
<dbReference type="InterPro" id="IPR003961">
    <property type="entry name" value="FN3_dom"/>
</dbReference>
<dbReference type="KEGG" id="cfl:Cfla_1268"/>
<gene>
    <name evidence="2" type="ordered locus">Cfla_1268</name>
</gene>
<dbReference type="AlphaFoldDB" id="D5UBS3"/>
<evidence type="ECO:0000256" key="1">
    <source>
        <dbReference type="SAM" id="SignalP"/>
    </source>
</evidence>
<dbReference type="PROSITE" id="PS51257">
    <property type="entry name" value="PROKAR_LIPOPROTEIN"/>
    <property type="match status" value="1"/>
</dbReference>
<dbReference type="EMBL" id="CP001964">
    <property type="protein sequence ID" value="ADG74168.1"/>
    <property type="molecule type" value="Genomic_DNA"/>
</dbReference>
<evidence type="ECO:0000313" key="3">
    <source>
        <dbReference type="Proteomes" id="UP000000849"/>
    </source>
</evidence>
<keyword evidence="1" id="KW-0732">Signal</keyword>
<dbReference type="RefSeq" id="WP_013116502.1">
    <property type="nucleotide sequence ID" value="NC_014151.1"/>
</dbReference>
<organism evidence="2 3">
    <name type="scientific">Cellulomonas flavigena (strain ATCC 482 / DSM 20109 / BCRC 11376 / JCM 18109 / NBRC 3775 / NCIMB 8073 / NRS 134)</name>
    <dbReference type="NCBI Taxonomy" id="446466"/>
    <lineage>
        <taxon>Bacteria</taxon>
        <taxon>Bacillati</taxon>
        <taxon>Actinomycetota</taxon>
        <taxon>Actinomycetes</taxon>
        <taxon>Micrococcales</taxon>
        <taxon>Cellulomonadaceae</taxon>
        <taxon>Cellulomonas</taxon>
    </lineage>
</organism>
<evidence type="ECO:0008006" key="4">
    <source>
        <dbReference type="Google" id="ProtNLM"/>
    </source>
</evidence>
<protein>
    <recommendedName>
        <fullName evidence="4">Fibronectin type III domain protein</fullName>
    </recommendedName>
</protein>
<name>D5UBS3_CELFN</name>
<accession>D5UBS3</accession>
<dbReference type="OrthoDB" id="4829343at2"/>
<feature type="chain" id="PRO_5003077595" description="Fibronectin type III domain protein" evidence="1">
    <location>
        <begin position="22"/>
        <end position="143"/>
    </location>
</feature>
<proteinExistence type="predicted"/>
<keyword evidence="3" id="KW-1185">Reference proteome</keyword>
<sequence length="143" mass="15594">MRQVVGGALVLLLAVVVAACAPDGSEEEQTFEDYCDAVHEVYDVQAEATSDGVLVTWDGARTLDEPATFVVHRRPTGATPWQRVEEVDRLDDDYTYLDTRPAEQAGVAYEYEVTYVLPACGGESELCPPFACDPPPAATPRQE</sequence>
<dbReference type="HOGENOM" id="CLU_1802623_0_0_11"/>
<dbReference type="Proteomes" id="UP000000849">
    <property type="component" value="Chromosome"/>
</dbReference>
<reference evidence="2 3" key="1">
    <citation type="journal article" date="2010" name="Stand. Genomic Sci.">
        <title>Complete genome sequence of Cellulomonas flavigena type strain (134).</title>
        <authorList>
            <person name="Abt B."/>
            <person name="Foster B."/>
            <person name="Lapidus A."/>
            <person name="Clum A."/>
            <person name="Sun H."/>
            <person name="Pukall R."/>
            <person name="Lucas S."/>
            <person name="Glavina Del Rio T."/>
            <person name="Nolan M."/>
            <person name="Tice H."/>
            <person name="Cheng J.F."/>
            <person name="Pitluck S."/>
            <person name="Liolios K."/>
            <person name="Ivanova N."/>
            <person name="Mavromatis K."/>
            <person name="Ovchinnikova G."/>
            <person name="Pati A."/>
            <person name="Goodwin L."/>
            <person name="Chen A."/>
            <person name="Palaniappan K."/>
            <person name="Land M."/>
            <person name="Hauser L."/>
            <person name="Chang Y.J."/>
            <person name="Jeffries C.D."/>
            <person name="Rohde M."/>
            <person name="Goker M."/>
            <person name="Woyke T."/>
            <person name="Bristow J."/>
            <person name="Eisen J.A."/>
            <person name="Markowitz V."/>
            <person name="Hugenholtz P."/>
            <person name="Kyrpides N.C."/>
            <person name="Klenk H.P."/>
        </authorList>
    </citation>
    <scope>NUCLEOTIDE SEQUENCE [LARGE SCALE GENOMIC DNA]</scope>
    <source>
        <strain evidence="3">ATCC 482 / DSM 20109 / BCRC 11376 / JCM 18109 / NBRC 3775 / NCIMB 8073 / NRS 134</strain>
    </source>
</reference>
<evidence type="ECO:0000313" key="2">
    <source>
        <dbReference type="EMBL" id="ADG74168.1"/>
    </source>
</evidence>
<dbReference type="CDD" id="cd00063">
    <property type="entry name" value="FN3"/>
    <property type="match status" value="1"/>
</dbReference>
<dbReference type="STRING" id="446466.Cfla_1268"/>